<organism evidence="1">
    <name type="scientific">uncultured marine thaumarchaeote KM3_87_H02</name>
    <dbReference type="NCBI Taxonomy" id="1456331"/>
    <lineage>
        <taxon>Archaea</taxon>
        <taxon>Nitrososphaerota</taxon>
        <taxon>environmental samples</taxon>
    </lineage>
</organism>
<reference evidence="1" key="1">
    <citation type="journal article" date="2014" name="Genome Biol. Evol.">
        <title>Pangenome evidence for extensive interdomain horizontal transfer affecting lineage core and shell genes in uncultured planktonic thaumarchaeota and euryarchaeota.</title>
        <authorList>
            <person name="Deschamps P."/>
            <person name="Zivanovic Y."/>
            <person name="Moreira D."/>
            <person name="Rodriguez-Valera F."/>
            <person name="Lopez-Garcia P."/>
        </authorList>
    </citation>
    <scope>NUCLEOTIDE SEQUENCE</scope>
</reference>
<accession>A0A075HZA3</accession>
<sequence>MFKISKFKYNILCPLNFFGLARPLVHGLKSIVVDPIQLINELKHDLAVDSQSKYSQSKRILCVGLPKSGTTLIEKICFHI</sequence>
<dbReference type="EMBL" id="KF901150">
    <property type="protein sequence ID" value="AIF19912.1"/>
    <property type="molecule type" value="Genomic_DNA"/>
</dbReference>
<proteinExistence type="predicted"/>
<dbReference type="AlphaFoldDB" id="A0A075HZA3"/>
<protein>
    <submittedName>
        <fullName evidence="1">Uncharacterized protein</fullName>
    </submittedName>
</protein>
<evidence type="ECO:0000313" key="1">
    <source>
        <dbReference type="EMBL" id="AIF19912.1"/>
    </source>
</evidence>
<name>A0A075HZA3_9ARCH</name>